<keyword evidence="3" id="KW-1185">Reference proteome</keyword>
<dbReference type="InterPro" id="IPR011008">
    <property type="entry name" value="Dimeric_a/b-barrel"/>
</dbReference>
<reference evidence="3" key="1">
    <citation type="journal article" date="2019" name="Int. J. Syst. Evol. Microbiol.">
        <title>The Global Catalogue of Microorganisms (GCM) 10K type strain sequencing project: providing services to taxonomists for standard genome sequencing and annotation.</title>
        <authorList>
            <consortium name="The Broad Institute Genomics Platform"/>
            <consortium name="The Broad Institute Genome Sequencing Center for Infectious Disease"/>
            <person name="Wu L."/>
            <person name="Ma J."/>
        </authorList>
    </citation>
    <scope>NUCLEOTIDE SEQUENCE [LARGE SCALE GENOMIC DNA]</scope>
    <source>
        <strain evidence="3">JCM 16929</strain>
    </source>
</reference>
<keyword evidence="2" id="KW-0560">Oxidoreductase</keyword>
<dbReference type="PANTHER" id="PTHR33336">
    <property type="entry name" value="QUINOL MONOOXYGENASE YGIN-RELATED"/>
    <property type="match status" value="1"/>
</dbReference>
<keyword evidence="2" id="KW-0503">Monooxygenase</keyword>
<protein>
    <submittedName>
        <fullName evidence="2">Quinol monooxygenase</fullName>
    </submittedName>
</protein>
<dbReference type="Pfam" id="PF03992">
    <property type="entry name" value="ABM"/>
    <property type="match status" value="1"/>
</dbReference>
<evidence type="ECO:0000259" key="1">
    <source>
        <dbReference type="PROSITE" id="PS51725"/>
    </source>
</evidence>
<name>A0ABP6ZS49_9ACTN</name>
<gene>
    <name evidence="2" type="ORF">GCM10022236_18210</name>
</gene>
<dbReference type="InterPro" id="IPR050744">
    <property type="entry name" value="AI-2_Isomerase_LsrG"/>
</dbReference>
<dbReference type="Proteomes" id="UP001501490">
    <property type="component" value="Unassembled WGS sequence"/>
</dbReference>
<dbReference type="Gene3D" id="3.30.70.100">
    <property type="match status" value="1"/>
</dbReference>
<evidence type="ECO:0000313" key="2">
    <source>
        <dbReference type="EMBL" id="GAA3616465.1"/>
    </source>
</evidence>
<organism evidence="2 3">
    <name type="scientific">Microlunatus ginsengisoli</name>
    <dbReference type="NCBI Taxonomy" id="363863"/>
    <lineage>
        <taxon>Bacteria</taxon>
        <taxon>Bacillati</taxon>
        <taxon>Actinomycetota</taxon>
        <taxon>Actinomycetes</taxon>
        <taxon>Propionibacteriales</taxon>
        <taxon>Propionibacteriaceae</taxon>
        <taxon>Microlunatus</taxon>
    </lineage>
</organism>
<dbReference type="InterPro" id="IPR007138">
    <property type="entry name" value="ABM_dom"/>
</dbReference>
<dbReference type="GO" id="GO:0004497">
    <property type="term" value="F:monooxygenase activity"/>
    <property type="evidence" value="ECO:0007669"/>
    <property type="project" value="UniProtKB-KW"/>
</dbReference>
<sequence>MSNSLLIVHVDVAVVPDRIEEFMAATYANATASRREPGIVRFDVIADRADPAHVVLVEIYRDDAAAGAHKETAHYQTWRDAVAPMMARPRAAVRFVNISPDDDGW</sequence>
<dbReference type="PROSITE" id="PS51725">
    <property type="entry name" value="ABM"/>
    <property type="match status" value="1"/>
</dbReference>
<dbReference type="PANTHER" id="PTHR33336:SF1">
    <property type="entry name" value="(4S)-4-HYDROXY-5-PHOSPHONOOXYPENTANE-2,3-DIONE ISOMERASE"/>
    <property type="match status" value="1"/>
</dbReference>
<evidence type="ECO:0000313" key="3">
    <source>
        <dbReference type="Proteomes" id="UP001501490"/>
    </source>
</evidence>
<comment type="caution">
    <text evidence="2">The sequence shown here is derived from an EMBL/GenBank/DDBJ whole genome shotgun (WGS) entry which is preliminary data.</text>
</comment>
<dbReference type="SUPFAM" id="SSF54909">
    <property type="entry name" value="Dimeric alpha+beta barrel"/>
    <property type="match status" value="1"/>
</dbReference>
<proteinExistence type="predicted"/>
<accession>A0ABP6ZS49</accession>
<dbReference type="RefSeq" id="WP_344803622.1">
    <property type="nucleotide sequence ID" value="NZ_BAABAB010000013.1"/>
</dbReference>
<dbReference type="EMBL" id="BAABAB010000013">
    <property type="protein sequence ID" value="GAA3616465.1"/>
    <property type="molecule type" value="Genomic_DNA"/>
</dbReference>
<feature type="domain" description="ABM" evidence="1">
    <location>
        <begin position="6"/>
        <end position="95"/>
    </location>
</feature>